<comment type="similarity">
    <text evidence="3">Belongs to the CTC1 family.</text>
</comment>
<gene>
    <name evidence="10" type="primary">ctc1</name>
</gene>
<evidence type="ECO:0000256" key="3">
    <source>
        <dbReference type="ARBA" id="ARBA00006332"/>
    </source>
</evidence>
<dbReference type="GO" id="GO:0003697">
    <property type="term" value="F:single-stranded DNA binding"/>
    <property type="evidence" value="ECO:0007669"/>
    <property type="project" value="InterPro"/>
</dbReference>
<evidence type="ECO:0000256" key="5">
    <source>
        <dbReference type="ARBA" id="ARBA00022454"/>
    </source>
</evidence>
<dbReference type="AlphaFoldDB" id="A0A8U0U6Q4"/>
<dbReference type="CTD" id="80169"/>
<keyword evidence="9" id="KW-1185">Reference proteome</keyword>
<keyword evidence="8" id="KW-0539">Nucleus</keyword>
<comment type="subcellular location">
    <subcellularLocation>
        <location evidence="2">Chromosome</location>
        <location evidence="2">Telomere</location>
    </subcellularLocation>
    <subcellularLocation>
        <location evidence="1">Nucleus</location>
    </subcellularLocation>
</comment>
<evidence type="ECO:0000256" key="4">
    <source>
        <dbReference type="ARBA" id="ARBA00016175"/>
    </source>
</evidence>
<dbReference type="Proteomes" id="UP000808372">
    <property type="component" value="Unplaced"/>
</dbReference>
<feature type="non-terminal residue" evidence="10">
    <location>
        <position position="135"/>
    </location>
</feature>
<evidence type="ECO:0000256" key="6">
    <source>
        <dbReference type="ARBA" id="ARBA00022895"/>
    </source>
</evidence>
<keyword evidence="7" id="KW-0238">DNA-binding</keyword>
<dbReference type="PANTHER" id="PTHR14865:SF2">
    <property type="entry name" value="CST COMPLEX SUBUNIT CTC1"/>
    <property type="match status" value="1"/>
</dbReference>
<sequence length="135" mass="14692">MALGKTDTQSCDSPPPMILLGVWALAGAEQCIVGRVRGHVVCVLYLQLQWTCSLCGSIYTQERCTRSQPPCNSTSAVFQAEAKAAVEDGSGEAHIWFSCPVISGLLGLAMPQWEGLQRSLRVRGHLRVYTRGRSL</sequence>
<accession>A0A8U0U6Q4</accession>
<reference evidence="10" key="1">
    <citation type="submission" date="2025-08" db="UniProtKB">
        <authorList>
            <consortium name="RefSeq"/>
        </authorList>
    </citation>
    <scope>IDENTIFICATION</scope>
    <source>
        <tissue evidence="10">White muscle</tissue>
    </source>
</reference>
<dbReference type="GO" id="GO:0045740">
    <property type="term" value="P:positive regulation of DNA replication"/>
    <property type="evidence" value="ECO:0007669"/>
    <property type="project" value="TreeGrafter"/>
</dbReference>
<organism evidence="9 10">
    <name type="scientific">Salvelinus namaycush</name>
    <name type="common">Lake trout</name>
    <name type="synonym">Salmo namaycush</name>
    <dbReference type="NCBI Taxonomy" id="8040"/>
    <lineage>
        <taxon>Eukaryota</taxon>
        <taxon>Metazoa</taxon>
        <taxon>Chordata</taxon>
        <taxon>Craniata</taxon>
        <taxon>Vertebrata</taxon>
        <taxon>Euteleostomi</taxon>
        <taxon>Actinopterygii</taxon>
        <taxon>Neopterygii</taxon>
        <taxon>Teleostei</taxon>
        <taxon>Protacanthopterygii</taxon>
        <taxon>Salmoniformes</taxon>
        <taxon>Salmonidae</taxon>
        <taxon>Salmoninae</taxon>
        <taxon>Salvelinus</taxon>
    </lineage>
</organism>
<dbReference type="InterPro" id="IPR029156">
    <property type="entry name" value="CTC1"/>
</dbReference>
<protein>
    <recommendedName>
        <fullName evidence="4">CST complex subunit CTC1</fullName>
    </recommendedName>
</protein>
<keyword evidence="6" id="KW-0779">Telomere</keyword>
<dbReference type="PANTHER" id="PTHR14865">
    <property type="entry name" value="CST COMPLEX SUBUNIT CTC1"/>
    <property type="match status" value="1"/>
</dbReference>
<evidence type="ECO:0000256" key="7">
    <source>
        <dbReference type="ARBA" id="ARBA00023125"/>
    </source>
</evidence>
<dbReference type="KEGG" id="snh:120040326"/>
<evidence type="ECO:0000256" key="2">
    <source>
        <dbReference type="ARBA" id="ARBA00004574"/>
    </source>
</evidence>
<keyword evidence="5" id="KW-0158">Chromosome</keyword>
<dbReference type="GO" id="GO:0042162">
    <property type="term" value="F:telomeric DNA binding"/>
    <property type="evidence" value="ECO:0007669"/>
    <property type="project" value="TreeGrafter"/>
</dbReference>
<dbReference type="GO" id="GO:0010833">
    <property type="term" value="P:telomere maintenance via telomere lengthening"/>
    <property type="evidence" value="ECO:0007669"/>
    <property type="project" value="TreeGrafter"/>
</dbReference>
<dbReference type="GO" id="GO:1990879">
    <property type="term" value="C:CST complex"/>
    <property type="evidence" value="ECO:0007669"/>
    <property type="project" value="TreeGrafter"/>
</dbReference>
<dbReference type="GeneID" id="120040326"/>
<dbReference type="InterPro" id="IPR042617">
    <property type="entry name" value="CTC1-like"/>
</dbReference>
<proteinExistence type="inferred from homology"/>
<evidence type="ECO:0000313" key="9">
    <source>
        <dbReference type="Proteomes" id="UP000808372"/>
    </source>
</evidence>
<dbReference type="Pfam" id="PF15489">
    <property type="entry name" value="CTC1"/>
    <property type="match status" value="1"/>
</dbReference>
<evidence type="ECO:0000313" key="10">
    <source>
        <dbReference type="RefSeq" id="XP_038841445.1"/>
    </source>
</evidence>
<evidence type="ECO:0000256" key="8">
    <source>
        <dbReference type="ARBA" id="ARBA00023242"/>
    </source>
</evidence>
<name>A0A8U0U6Q4_SALNM</name>
<dbReference type="RefSeq" id="XP_038841445.1">
    <property type="nucleotide sequence ID" value="XM_038985517.1"/>
</dbReference>
<evidence type="ECO:0000256" key="1">
    <source>
        <dbReference type="ARBA" id="ARBA00004123"/>
    </source>
</evidence>